<feature type="transmembrane region" description="Helical" evidence="1">
    <location>
        <begin position="26"/>
        <end position="48"/>
    </location>
</feature>
<dbReference type="Proteomes" id="UP001180715">
    <property type="component" value="Unassembled WGS sequence"/>
</dbReference>
<dbReference type="InterPro" id="IPR012495">
    <property type="entry name" value="TadE-like_dom"/>
</dbReference>
<keyword evidence="1" id="KW-0812">Transmembrane</keyword>
<gene>
    <name evidence="3" type="ORF">J2S67_000577</name>
</gene>
<dbReference type="Pfam" id="PF07811">
    <property type="entry name" value="TadE"/>
    <property type="match status" value="1"/>
</dbReference>
<protein>
    <recommendedName>
        <fullName evidence="2">TadE-like domain-containing protein</fullName>
    </recommendedName>
</protein>
<evidence type="ECO:0000313" key="4">
    <source>
        <dbReference type="Proteomes" id="UP001180715"/>
    </source>
</evidence>
<keyword evidence="4" id="KW-1185">Reference proteome</keyword>
<evidence type="ECO:0000256" key="1">
    <source>
        <dbReference type="SAM" id="Phobius"/>
    </source>
</evidence>
<organism evidence="3 4">
    <name type="scientific">Pseudoglutamicibacter albus</name>
    <dbReference type="NCBI Taxonomy" id="98671"/>
    <lineage>
        <taxon>Bacteria</taxon>
        <taxon>Bacillati</taxon>
        <taxon>Actinomycetota</taxon>
        <taxon>Actinomycetes</taxon>
        <taxon>Micrococcales</taxon>
        <taxon>Micrococcaceae</taxon>
        <taxon>Pseudoglutamicibacter</taxon>
    </lineage>
</organism>
<dbReference type="RefSeq" id="WP_310246130.1">
    <property type="nucleotide sequence ID" value="NZ_JAVDXX010000001.1"/>
</dbReference>
<dbReference type="EMBL" id="JAVDXX010000001">
    <property type="protein sequence ID" value="MDR7293309.1"/>
    <property type="molecule type" value="Genomic_DNA"/>
</dbReference>
<reference evidence="3" key="1">
    <citation type="submission" date="2023-07" db="EMBL/GenBank/DDBJ databases">
        <title>Sequencing the genomes of 1000 actinobacteria strains.</title>
        <authorList>
            <person name="Klenk H.-P."/>
        </authorList>
    </citation>
    <scope>NUCLEOTIDE SEQUENCE</scope>
    <source>
        <strain evidence="3">DSM 13068</strain>
    </source>
</reference>
<feature type="domain" description="TadE-like" evidence="2">
    <location>
        <begin position="19"/>
        <end position="61"/>
    </location>
</feature>
<sequence>MCESQEAGAGGGQEHPERGSSVAETAMIMGLVALLFVGMIQLAVFLHWRNMAADAATHGARFGAFPDQSASAGAQRAQELLDSSLQPGMGQANAELISRDYGPAVKVTVTVRVPILGFLPAPFEYSTNAVVTKATF</sequence>
<keyword evidence="1" id="KW-1133">Transmembrane helix</keyword>
<accession>A0ABU1YY71</accession>
<proteinExistence type="predicted"/>
<name>A0ABU1YY71_9MICC</name>
<keyword evidence="1" id="KW-0472">Membrane</keyword>
<comment type="caution">
    <text evidence="3">The sequence shown here is derived from an EMBL/GenBank/DDBJ whole genome shotgun (WGS) entry which is preliminary data.</text>
</comment>
<evidence type="ECO:0000313" key="3">
    <source>
        <dbReference type="EMBL" id="MDR7293309.1"/>
    </source>
</evidence>
<evidence type="ECO:0000259" key="2">
    <source>
        <dbReference type="Pfam" id="PF07811"/>
    </source>
</evidence>